<evidence type="ECO:0000256" key="1">
    <source>
        <dbReference type="ARBA" id="ARBA00004141"/>
    </source>
</evidence>
<feature type="transmembrane region" description="Helical" evidence="5">
    <location>
        <begin position="52"/>
        <end position="73"/>
    </location>
</feature>
<accession>A0A6J6U5B0</accession>
<protein>
    <submittedName>
        <fullName evidence="7">Unannotated protein</fullName>
    </submittedName>
</protein>
<feature type="transmembrane region" description="Helical" evidence="5">
    <location>
        <begin position="80"/>
        <end position="100"/>
    </location>
</feature>
<reference evidence="7" key="1">
    <citation type="submission" date="2020-05" db="EMBL/GenBank/DDBJ databases">
        <authorList>
            <person name="Chiriac C."/>
            <person name="Salcher M."/>
            <person name="Ghai R."/>
            <person name="Kavagutti S V."/>
        </authorList>
    </citation>
    <scope>NUCLEOTIDE SEQUENCE</scope>
</reference>
<dbReference type="AlphaFoldDB" id="A0A6J6U5B0"/>
<keyword evidence="3 5" id="KW-1133">Transmembrane helix</keyword>
<evidence type="ECO:0000256" key="5">
    <source>
        <dbReference type="SAM" id="Phobius"/>
    </source>
</evidence>
<dbReference type="Pfam" id="PF07291">
    <property type="entry name" value="MauE"/>
    <property type="match status" value="1"/>
</dbReference>
<feature type="domain" description="Methylamine utilisation protein MauE" evidence="6">
    <location>
        <begin position="10"/>
        <end position="143"/>
    </location>
</feature>
<evidence type="ECO:0000256" key="3">
    <source>
        <dbReference type="ARBA" id="ARBA00022989"/>
    </source>
</evidence>
<sequence length="170" mass="18287">MKKFLSEKQPWLTFIFRLILGGVLLVAGGLKVTDPYASATAVRAYQVLPVPIANLLGFVLPFIEVGLGIFLIVGVWVKFISLLGAALMLVFVLAIGQAWARGISLDCGCFGKGGLRDTTELPVLTYAIEILRDLALAILGGYLYRFPQGKLGLDKSVESDSGLRGENDGK</sequence>
<organism evidence="7">
    <name type="scientific">freshwater metagenome</name>
    <dbReference type="NCBI Taxonomy" id="449393"/>
    <lineage>
        <taxon>unclassified sequences</taxon>
        <taxon>metagenomes</taxon>
        <taxon>ecological metagenomes</taxon>
    </lineage>
</organism>
<dbReference type="InterPro" id="IPR009908">
    <property type="entry name" value="Methylamine_util_MauE"/>
</dbReference>
<gene>
    <name evidence="7" type="ORF">UFOPK2844_00698</name>
</gene>
<evidence type="ECO:0000313" key="7">
    <source>
        <dbReference type="EMBL" id="CAB4755150.1"/>
    </source>
</evidence>
<evidence type="ECO:0000259" key="6">
    <source>
        <dbReference type="Pfam" id="PF07291"/>
    </source>
</evidence>
<evidence type="ECO:0000256" key="2">
    <source>
        <dbReference type="ARBA" id="ARBA00022692"/>
    </source>
</evidence>
<keyword evidence="4 5" id="KW-0472">Membrane</keyword>
<dbReference type="GO" id="GO:0030416">
    <property type="term" value="P:methylamine metabolic process"/>
    <property type="evidence" value="ECO:0007669"/>
    <property type="project" value="InterPro"/>
</dbReference>
<dbReference type="GO" id="GO:0016020">
    <property type="term" value="C:membrane"/>
    <property type="evidence" value="ECO:0007669"/>
    <property type="project" value="UniProtKB-SubCell"/>
</dbReference>
<comment type="subcellular location">
    <subcellularLocation>
        <location evidence="1">Membrane</location>
        <topology evidence="1">Multi-pass membrane protein</topology>
    </subcellularLocation>
</comment>
<name>A0A6J6U5B0_9ZZZZ</name>
<feature type="transmembrane region" description="Helical" evidence="5">
    <location>
        <begin position="12"/>
        <end position="32"/>
    </location>
</feature>
<evidence type="ECO:0000256" key="4">
    <source>
        <dbReference type="ARBA" id="ARBA00023136"/>
    </source>
</evidence>
<keyword evidence="2 5" id="KW-0812">Transmembrane</keyword>
<proteinExistence type="predicted"/>
<dbReference type="EMBL" id="CAEZZG010000008">
    <property type="protein sequence ID" value="CAB4755150.1"/>
    <property type="molecule type" value="Genomic_DNA"/>
</dbReference>